<accession>A0AAN9LR97</accession>
<comment type="caution">
    <text evidence="3">The sequence shown here is derived from an EMBL/GenBank/DDBJ whole genome shotgun (WGS) entry which is preliminary data.</text>
</comment>
<dbReference type="AlphaFoldDB" id="A0AAN9LR97"/>
<comment type="similarity">
    <text evidence="1">Belongs to the UDP-glycosyltransferase family.</text>
</comment>
<organism evidence="3 4">
    <name type="scientific">Canavalia gladiata</name>
    <name type="common">Sword bean</name>
    <name type="synonym">Dolichos gladiatus</name>
    <dbReference type="NCBI Taxonomy" id="3824"/>
    <lineage>
        <taxon>Eukaryota</taxon>
        <taxon>Viridiplantae</taxon>
        <taxon>Streptophyta</taxon>
        <taxon>Embryophyta</taxon>
        <taxon>Tracheophyta</taxon>
        <taxon>Spermatophyta</taxon>
        <taxon>Magnoliopsida</taxon>
        <taxon>eudicotyledons</taxon>
        <taxon>Gunneridae</taxon>
        <taxon>Pentapetalae</taxon>
        <taxon>rosids</taxon>
        <taxon>fabids</taxon>
        <taxon>Fabales</taxon>
        <taxon>Fabaceae</taxon>
        <taxon>Papilionoideae</taxon>
        <taxon>50 kb inversion clade</taxon>
        <taxon>NPAAA clade</taxon>
        <taxon>indigoferoid/millettioid clade</taxon>
        <taxon>Phaseoleae</taxon>
        <taxon>Canavalia</taxon>
    </lineage>
</organism>
<feature type="domain" description="Glycosyltransferase N-terminal" evidence="2">
    <location>
        <begin position="7"/>
        <end position="68"/>
    </location>
</feature>
<name>A0AAN9LR97_CANGL</name>
<reference evidence="3 4" key="1">
    <citation type="submission" date="2024-01" db="EMBL/GenBank/DDBJ databases">
        <title>The genomes of 5 underutilized Papilionoideae crops provide insights into root nodulation and disease resistanc.</title>
        <authorList>
            <person name="Jiang F."/>
        </authorList>
    </citation>
    <scope>NUCLEOTIDE SEQUENCE [LARGE SCALE GENOMIC DNA]</scope>
    <source>
        <strain evidence="3">LVBAO_FW01</strain>
        <tissue evidence="3">Leaves</tissue>
    </source>
</reference>
<dbReference type="PANTHER" id="PTHR11926:SF1412">
    <property type="entry name" value="UDP-GLYCOSYLTRANSFERASE 83A1-LIKE"/>
    <property type="match status" value="1"/>
</dbReference>
<dbReference type="PANTHER" id="PTHR11926">
    <property type="entry name" value="GLUCOSYL/GLUCURONOSYL TRANSFERASES"/>
    <property type="match status" value="1"/>
</dbReference>
<dbReference type="Gene3D" id="3.40.50.2000">
    <property type="entry name" value="Glycogen Phosphorylase B"/>
    <property type="match status" value="1"/>
</dbReference>
<dbReference type="InterPro" id="IPR058980">
    <property type="entry name" value="Glyco_transf_N"/>
</dbReference>
<keyword evidence="4" id="KW-1185">Reference proteome</keyword>
<evidence type="ECO:0000313" key="3">
    <source>
        <dbReference type="EMBL" id="KAK7340621.1"/>
    </source>
</evidence>
<evidence type="ECO:0000259" key="2">
    <source>
        <dbReference type="Pfam" id="PF26168"/>
    </source>
</evidence>
<protein>
    <recommendedName>
        <fullName evidence="2">Glycosyltransferase N-terminal domain-containing protein</fullName>
    </recommendedName>
</protein>
<evidence type="ECO:0000313" key="4">
    <source>
        <dbReference type="Proteomes" id="UP001367508"/>
    </source>
</evidence>
<sequence length="198" mass="21467">MGIPHFLVIPYPILGHVNPLMQLSEALAKHGCNITFLSTEFSQKQANSVGSGLHSLKGSSRIKFVTLPDGLGPEDDRSDHKKLIFSIRSNMPAMLPNLIQDVNALDAHNKINCIVVTINMGWALEVAHQLGIKGAFFFSGSATSFAACYCIPRLIDEQIIHSDGALAISPRSLLNALTMHMTFNLVDDWSGNLGSPSN</sequence>
<dbReference type="GO" id="GO:0080044">
    <property type="term" value="F:quercetin 7-O-glucosyltransferase activity"/>
    <property type="evidence" value="ECO:0007669"/>
    <property type="project" value="TreeGrafter"/>
</dbReference>
<dbReference type="GO" id="GO:0080043">
    <property type="term" value="F:quercetin 3-O-glucosyltransferase activity"/>
    <property type="evidence" value="ECO:0007669"/>
    <property type="project" value="TreeGrafter"/>
</dbReference>
<dbReference type="EMBL" id="JAYMYQ010000004">
    <property type="protein sequence ID" value="KAK7340621.1"/>
    <property type="molecule type" value="Genomic_DNA"/>
</dbReference>
<dbReference type="SUPFAM" id="SSF53756">
    <property type="entry name" value="UDP-Glycosyltransferase/glycogen phosphorylase"/>
    <property type="match status" value="1"/>
</dbReference>
<dbReference type="Proteomes" id="UP001367508">
    <property type="component" value="Unassembled WGS sequence"/>
</dbReference>
<dbReference type="Pfam" id="PF26168">
    <property type="entry name" value="Glyco_transf_N"/>
    <property type="match status" value="1"/>
</dbReference>
<gene>
    <name evidence="3" type="ORF">VNO77_21329</name>
</gene>
<evidence type="ECO:0000256" key="1">
    <source>
        <dbReference type="ARBA" id="ARBA00009995"/>
    </source>
</evidence>
<proteinExistence type="inferred from homology"/>